<dbReference type="InterPro" id="IPR058031">
    <property type="entry name" value="AAA_lid_NorR"/>
</dbReference>
<protein>
    <submittedName>
        <fullName evidence="10">Fis family transcriptional regulator</fullName>
    </submittedName>
</protein>
<dbReference type="Pfam" id="PF25601">
    <property type="entry name" value="AAA_lid_14"/>
    <property type="match status" value="1"/>
</dbReference>
<evidence type="ECO:0000256" key="5">
    <source>
        <dbReference type="ARBA" id="ARBA00023015"/>
    </source>
</evidence>
<evidence type="ECO:0000256" key="2">
    <source>
        <dbReference type="ARBA" id="ARBA00022741"/>
    </source>
</evidence>
<dbReference type="InterPro" id="IPR002078">
    <property type="entry name" value="Sigma_54_int"/>
</dbReference>
<dbReference type="GO" id="GO:0006355">
    <property type="term" value="P:regulation of DNA-templated transcription"/>
    <property type="evidence" value="ECO:0007669"/>
    <property type="project" value="InterPro"/>
</dbReference>
<dbReference type="GO" id="GO:0005524">
    <property type="term" value="F:ATP binding"/>
    <property type="evidence" value="ECO:0007669"/>
    <property type="project" value="UniProtKB-KW"/>
</dbReference>
<organism evidence="10 11">
    <name type="scientific">Gemmobacter aquaticus</name>
    <dbReference type="NCBI Taxonomy" id="490185"/>
    <lineage>
        <taxon>Bacteria</taxon>
        <taxon>Pseudomonadati</taxon>
        <taxon>Pseudomonadota</taxon>
        <taxon>Alphaproteobacteria</taxon>
        <taxon>Rhodobacterales</taxon>
        <taxon>Paracoccaceae</taxon>
        <taxon>Gemmobacter</taxon>
    </lineage>
</organism>
<dbReference type="Pfam" id="PF00072">
    <property type="entry name" value="Response_reg"/>
    <property type="match status" value="1"/>
</dbReference>
<dbReference type="SUPFAM" id="SSF46689">
    <property type="entry name" value="Homeodomain-like"/>
    <property type="match status" value="1"/>
</dbReference>
<evidence type="ECO:0000259" key="8">
    <source>
        <dbReference type="PROSITE" id="PS50045"/>
    </source>
</evidence>
<dbReference type="RefSeq" id="WP_146286790.1">
    <property type="nucleotide sequence ID" value="NZ_BMLP01000003.1"/>
</dbReference>
<feature type="domain" description="Sigma-54 factor interaction" evidence="8">
    <location>
        <begin position="148"/>
        <end position="374"/>
    </location>
</feature>
<dbReference type="GO" id="GO:0000160">
    <property type="term" value="P:phosphorelay signal transduction system"/>
    <property type="evidence" value="ECO:0007669"/>
    <property type="project" value="UniProtKB-KW"/>
</dbReference>
<keyword evidence="2" id="KW-0547">Nucleotide-binding</keyword>
<dbReference type="CDD" id="cd17549">
    <property type="entry name" value="REC_DctD-like"/>
    <property type="match status" value="1"/>
</dbReference>
<comment type="caution">
    <text evidence="10">The sequence shown here is derived from an EMBL/GenBank/DDBJ whole genome shotgun (WGS) entry which is preliminary data.</text>
</comment>
<dbReference type="SUPFAM" id="SSF52540">
    <property type="entry name" value="P-loop containing nucleoside triphosphate hydrolases"/>
    <property type="match status" value="1"/>
</dbReference>
<dbReference type="Gene3D" id="1.10.10.60">
    <property type="entry name" value="Homeodomain-like"/>
    <property type="match status" value="1"/>
</dbReference>
<dbReference type="Gene3D" id="3.40.50.300">
    <property type="entry name" value="P-loop containing nucleotide triphosphate hydrolases"/>
    <property type="match status" value="1"/>
</dbReference>
<dbReference type="SMART" id="SM00448">
    <property type="entry name" value="REC"/>
    <property type="match status" value="1"/>
</dbReference>
<dbReference type="FunFam" id="3.40.50.2300:FF:000018">
    <property type="entry name" value="DNA-binding transcriptional regulator NtrC"/>
    <property type="match status" value="1"/>
</dbReference>
<feature type="domain" description="Response regulatory" evidence="9">
    <location>
        <begin position="9"/>
        <end position="123"/>
    </location>
</feature>
<keyword evidence="4" id="KW-0902">Two-component regulatory system</keyword>
<keyword evidence="3" id="KW-0067">ATP-binding</keyword>
<keyword evidence="6" id="KW-0804">Transcription</keyword>
<evidence type="ECO:0000256" key="6">
    <source>
        <dbReference type="ARBA" id="ARBA00023163"/>
    </source>
</evidence>
<evidence type="ECO:0000256" key="3">
    <source>
        <dbReference type="ARBA" id="ARBA00022840"/>
    </source>
</evidence>
<dbReference type="SMART" id="SM00382">
    <property type="entry name" value="AAA"/>
    <property type="match status" value="1"/>
</dbReference>
<keyword evidence="11" id="KW-1185">Reference proteome</keyword>
<accession>A0A918DDV6</accession>
<keyword evidence="1 7" id="KW-0597">Phosphoprotein</keyword>
<dbReference type="PROSITE" id="PS50045">
    <property type="entry name" value="SIGMA54_INTERACT_4"/>
    <property type="match status" value="1"/>
</dbReference>
<feature type="modified residue" description="4-aspartylphosphate" evidence="7">
    <location>
        <position position="58"/>
    </location>
</feature>
<keyword evidence="5" id="KW-0805">Transcription regulation</keyword>
<dbReference type="OrthoDB" id="9802388at2"/>
<evidence type="ECO:0000313" key="10">
    <source>
        <dbReference type="EMBL" id="GGO32708.1"/>
    </source>
</evidence>
<dbReference type="PANTHER" id="PTHR32071">
    <property type="entry name" value="TRANSCRIPTIONAL REGULATORY PROTEIN"/>
    <property type="match status" value="1"/>
</dbReference>
<evidence type="ECO:0000256" key="1">
    <source>
        <dbReference type="ARBA" id="ARBA00022553"/>
    </source>
</evidence>
<dbReference type="CDD" id="cd00009">
    <property type="entry name" value="AAA"/>
    <property type="match status" value="1"/>
</dbReference>
<name>A0A918DDV6_9RHOB</name>
<dbReference type="Pfam" id="PF00158">
    <property type="entry name" value="Sigma54_activat"/>
    <property type="match status" value="1"/>
</dbReference>
<dbReference type="PANTHER" id="PTHR32071:SF57">
    <property type="entry name" value="C4-DICARBOXYLATE TRANSPORT TRANSCRIPTIONAL REGULATORY PROTEIN DCTD"/>
    <property type="match status" value="1"/>
</dbReference>
<dbReference type="InterPro" id="IPR001789">
    <property type="entry name" value="Sig_transdc_resp-reg_receiver"/>
</dbReference>
<reference evidence="10 11" key="1">
    <citation type="journal article" date="2014" name="Int. J. Syst. Evol. Microbiol.">
        <title>Complete genome sequence of Corynebacterium casei LMG S-19264T (=DSM 44701T), isolated from a smear-ripened cheese.</title>
        <authorList>
            <consortium name="US DOE Joint Genome Institute (JGI-PGF)"/>
            <person name="Walter F."/>
            <person name="Albersmeier A."/>
            <person name="Kalinowski J."/>
            <person name="Ruckert C."/>
        </authorList>
    </citation>
    <scope>NUCLEOTIDE SEQUENCE [LARGE SCALE GENOMIC DNA]</scope>
    <source>
        <strain evidence="10 11">CGMCC 1.7029</strain>
    </source>
</reference>
<dbReference type="EMBL" id="BMLP01000003">
    <property type="protein sequence ID" value="GGO32708.1"/>
    <property type="molecule type" value="Genomic_DNA"/>
</dbReference>
<proteinExistence type="predicted"/>
<dbReference type="SUPFAM" id="SSF52172">
    <property type="entry name" value="CheY-like"/>
    <property type="match status" value="1"/>
</dbReference>
<evidence type="ECO:0000256" key="4">
    <source>
        <dbReference type="ARBA" id="ARBA00023012"/>
    </source>
</evidence>
<dbReference type="InterPro" id="IPR011006">
    <property type="entry name" value="CheY-like_superfamily"/>
</dbReference>
<evidence type="ECO:0000313" key="11">
    <source>
        <dbReference type="Proteomes" id="UP000598196"/>
    </source>
</evidence>
<dbReference type="PROSITE" id="PS50110">
    <property type="entry name" value="RESPONSE_REGULATORY"/>
    <property type="match status" value="1"/>
</dbReference>
<evidence type="ECO:0000259" key="9">
    <source>
        <dbReference type="PROSITE" id="PS50110"/>
    </source>
</evidence>
<dbReference type="Proteomes" id="UP000598196">
    <property type="component" value="Unassembled WGS sequence"/>
</dbReference>
<dbReference type="InterPro" id="IPR003593">
    <property type="entry name" value="AAA+_ATPase"/>
</dbReference>
<gene>
    <name evidence="10" type="ORF">GCM10010991_20720</name>
</gene>
<dbReference type="Gene3D" id="3.40.50.2300">
    <property type="match status" value="1"/>
</dbReference>
<dbReference type="AlphaFoldDB" id="A0A918DDV6"/>
<dbReference type="InterPro" id="IPR009057">
    <property type="entry name" value="Homeodomain-like_sf"/>
</dbReference>
<dbReference type="Gene3D" id="1.10.8.60">
    <property type="match status" value="1"/>
</dbReference>
<sequence length="442" mass="48216">MSDAPQAPLVRLVDDDADLLAAQVQSLRIAGFTAEPFASAPDALRGLTRDYPGVVLTDVRMPGMDGLELLARLRVLDPDLPVILLTGHGDVPMAVQALKDGAWDFLTKPVGVDDLISTLRRASAARALVIENRMLRQMQTARDSGPQLLGESPAMVRLRETALRVAEAGADALILGPSGAGKEALARVMHRASSRRARPFLHVNCAAIDEARFEAEFLGAEAVAGRPRRPGRLEKAHRGTLFLDEVEALSPALQARILALIDSAELWVPGAEQARPLDLRVIGATQADLAVRVSEGRFRADLYYRLSPVSLTLPPLVARREDVPLLFRHFLLSACARLKVPVPVLTPGVKVRLAAHDWPGNVRELQQFAERHALGLADDAGEEGVQQSLADMTAAYEAEVIRDALRIARGNVTAAMARLHVPRKTFYDKLIRHGIRAKDYRR</sequence>
<dbReference type="InterPro" id="IPR027417">
    <property type="entry name" value="P-loop_NTPase"/>
</dbReference>
<evidence type="ECO:0000256" key="7">
    <source>
        <dbReference type="PROSITE-ProRule" id="PRU00169"/>
    </source>
</evidence>